<dbReference type="KEGG" id="msto:MSTO_30380"/>
<keyword evidence="3" id="KW-1185">Reference proteome</keyword>
<name>A0A7I7Q965_9MYCO</name>
<dbReference type="EMBL" id="AP022587">
    <property type="protein sequence ID" value="BBY22833.1"/>
    <property type="molecule type" value="Genomic_DNA"/>
</dbReference>
<gene>
    <name evidence="2" type="ORF">MSTO_30380</name>
</gene>
<accession>A0A7I7Q965</accession>
<proteinExistence type="predicted"/>
<evidence type="ECO:0000313" key="3">
    <source>
        <dbReference type="Proteomes" id="UP000467130"/>
    </source>
</evidence>
<protein>
    <submittedName>
        <fullName evidence="2">Uncharacterized protein</fullName>
    </submittedName>
</protein>
<evidence type="ECO:0000256" key="1">
    <source>
        <dbReference type="SAM" id="MobiDB-lite"/>
    </source>
</evidence>
<evidence type="ECO:0000313" key="2">
    <source>
        <dbReference type="EMBL" id="BBY22833.1"/>
    </source>
</evidence>
<sequence>MAGPGATEPPDPVDDPQDEDAAEKGDDGLSQTTRQAIQVTIAASLAIITGELVSPARWFWAVIATFVIFAGTNSWGETLTKG</sequence>
<reference evidence="2 3" key="1">
    <citation type="journal article" date="2019" name="Emerg. Microbes Infect.">
        <title>Comprehensive subspecies identification of 175 nontuberculous mycobacteria species based on 7547 genomic profiles.</title>
        <authorList>
            <person name="Matsumoto Y."/>
            <person name="Kinjo T."/>
            <person name="Motooka D."/>
            <person name="Nabeya D."/>
            <person name="Jung N."/>
            <person name="Uechi K."/>
            <person name="Horii T."/>
            <person name="Iida T."/>
            <person name="Fujita J."/>
            <person name="Nakamura S."/>
        </authorList>
    </citation>
    <scope>NUCLEOTIDE SEQUENCE [LARGE SCALE GENOMIC DNA]</scope>
    <source>
        <strain evidence="2 3">JCM 17783</strain>
    </source>
</reference>
<feature type="region of interest" description="Disordered" evidence="1">
    <location>
        <begin position="1"/>
        <end position="31"/>
    </location>
</feature>
<organism evidence="2 3">
    <name type="scientific">Mycobacterium stomatepiae</name>
    <dbReference type="NCBI Taxonomy" id="470076"/>
    <lineage>
        <taxon>Bacteria</taxon>
        <taxon>Bacillati</taxon>
        <taxon>Actinomycetota</taxon>
        <taxon>Actinomycetes</taxon>
        <taxon>Mycobacteriales</taxon>
        <taxon>Mycobacteriaceae</taxon>
        <taxon>Mycobacterium</taxon>
        <taxon>Mycobacterium simiae complex</taxon>
    </lineage>
</organism>
<dbReference type="Proteomes" id="UP000467130">
    <property type="component" value="Chromosome"/>
</dbReference>
<feature type="compositionally biased region" description="Acidic residues" evidence="1">
    <location>
        <begin position="11"/>
        <end position="21"/>
    </location>
</feature>
<dbReference type="AlphaFoldDB" id="A0A7I7Q965"/>